<keyword evidence="3" id="KW-1133">Transmembrane helix</keyword>
<dbReference type="Proteomes" id="UP000677082">
    <property type="component" value="Unassembled WGS sequence"/>
</dbReference>
<keyword evidence="3" id="KW-0812">Transmembrane</keyword>
<dbReference type="PANTHER" id="PTHR34823">
    <property type="entry name" value="GLCNAC-BINDING PROTEIN A"/>
    <property type="match status" value="1"/>
</dbReference>
<evidence type="ECO:0000256" key="2">
    <source>
        <dbReference type="SAM" id="MobiDB-lite"/>
    </source>
</evidence>
<feature type="region of interest" description="Disordered" evidence="2">
    <location>
        <begin position="211"/>
        <end position="253"/>
    </location>
</feature>
<evidence type="ECO:0000256" key="4">
    <source>
        <dbReference type="SAM" id="SignalP"/>
    </source>
</evidence>
<keyword evidence="7" id="KW-1185">Reference proteome</keyword>
<organism evidence="6 7">
    <name type="scientific">Paractinoplanes toevensis</name>
    <dbReference type="NCBI Taxonomy" id="571911"/>
    <lineage>
        <taxon>Bacteria</taxon>
        <taxon>Bacillati</taxon>
        <taxon>Actinomycetota</taxon>
        <taxon>Actinomycetes</taxon>
        <taxon>Micromonosporales</taxon>
        <taxon>Micromonosporaceae</taxon>
        <taxon>Paractinoplanes</taxon>
    </lineage>
</organism>
<feature type="chain" id="PRO_5038129053" description="Chitin-binding type-4 domain-containing protein" evidence="4">
    <location>
        <begin position="25"/>
        <end position="299"/>
    </location>
</feature>
<keyword evidence="1 4" id="KW-0732">Signal</keyword>
<name>A0A919TCI3_9ACTN</name>
<dbReference type="AlphaFoldDB" id="A0A919TCI3"/>
<evidence type="ECO:0000259" key="5">
    <source>
        <dbReference type="Pfam" id="PF03067"/>
    </source>
</evidence>
<accession>A0A919TCI3</accession>
<dbReference type="CDD" id="cd21177">
    <property type="entry name" value="LPMO_AA10"/>
    <property type="match status" value="1"/>
</dbReference>
<sequence length="299" mass="30964">MIRRLAVAAVAALVPLVPALPAFAHGAPTSPISRTAACAAGGGTATDTAACKAARKANGGDFGTFDNLRVANVNGNDKKFVPDGELCSGGLSQFKGLDIARDDFPSTSVTGGRSLPIKYRATLPHAGSFRIYLTKQGYVPTKKLAWGDLSELTEIKDPPLAGGSYSMGVKLPKDRTGRQILYIVWQTSSTPDTYYSCSDLVFKTAAASAAASPSPSPAAVKAATKPAVAKPSPTKTAGTSEIPETVAPTSAEPQAITTVSEDKQVTLGHQIILGAVVLGGGFLAWGVIGGLLRRRRENR</sequence>
<feature type="transmembrane region" description="Helical" evidence="3">
    <location>
        <begin position="271"/>
        <end position="292"/>
    </location>
</feature>
<dbReference type="InterPro" id="IPR004302">
    <property type="entry name" value="Cellulose/chitin-bd_N"/>
</dbReference>
<comment type="caution">
    <text evidence="6">The sequence shown here is derived from an EMBL/GenBank/DDBJ whole genome shotgun (WGS) entry which is preliminary data.</text>
</comment>
<protein>
    <recommendedName>
        <fullName evidence="5">Chitin-binding type-4 domain-containing protein</fullName>
    </recommendedName>
</protein>
<feature type="compositionally biased region" description="Low complexity" evidence="2">
    <location>
        <begin position="211"/>
        <end position="237"/>
    </location>
</feature>
<dbReference type="Gene3D" id="2.70.50.50">
    <property type="entry name" value="chitin-binding protein cbp21"/>
    <property type="match status" value="1"/>
</dbReference>
<reference evidence="6 7" key="1">
    <citation type="submission" date="2021-03" db="EMBL/GenBank/DDBJ databases">
        <title>Whole genome shotgun sequence of Actinoplanes toevensis NBRC 105298.</title>
        <authorList>
            <person name="Komaki H."/>
            <person name="Tamura T."/>
        </authorList>
    </citation>
    <scope>NUCLEOTIDE SEQUENCE [LARGE SCALE GENOMIC DNA]</scope>
    <source>
        <strain evidence="6 7">NBRC 105298</strain>
    </source>
</reference>
<evidence type="ECO:0000313" key="6">
    <source>
        <dbReference type="EMBL" id="GIM93083.1"/>
    </source>
</evidence>
<keyword evidence="3" id="KW-0472">Membrane</keyword>
<proteinExistence type="predicted"/>
<dbReference type="EMBL" id="BOQN01000063">
    <property type="protein sequence ID" value="GIM93083.1"/>
    <property type="molecule type" value="Genomic_DNA"/>
</dbReference>
<dbReference type="InterPro" id="IPR014756">
    <property type="entry name" value="Ig_E-set"/>
</dbReference>
<dbReference type="RefSeq" id="WP_213008918.1">
    <property type="nucleotide sequence ID" value="NZ_BOQN01000063.1"/>
</dbReference>
<dbReference type="PANTHER" id="PTHR34823:SF1">
    <property type="entry name" value="CHITIN-BINDING TYPE-4 DOMAIN-CONTAINING PROTEIN"/>
    <property type="match status" value="1"/>
</dbReference>
<evidence type="ECO:0000256" key="3">
    <source>
        <dbReference type="SAM" id="Phobius"/>
    </source>
</evidence>
<evidence type="ECO:0000256" key="1">
    <source>
        <dbReference type="ARBA" id="ARBA00022729"/>
    </source>
</evidence>
<feature type="domain" description="Chitin-binding type-4" evidence="5">
    <location>
        <begin position="25"/>
        <end position="200"/>
    </location>
</feature>
<feature type="signal peptide" evidence="4">
    <location>
        <begin position="1"/>
        <end position="24"/>
    </location>
</feature>
<dbReference type="SUPFAM" id="SSF81296">
    <property type="entry name" value="E set domains"/>
    <property type="match status" value="1"/>
</dbReference>
<dbReference type="InterPro" id="IPR051024">
    <property type="entry name" value="GlcNAc_Chitin_IntDeg"/>
</dbReference>
<evidence type="ECO:0000313" key="7">
    <source>
        <dbReference type="Proteomes" id="UP000677082"/>
    </source>
</evidence>
<dbReference type="Pfam" id="PF03067">
    <property type="entry name" value="LPMO_10"/>
    <property type="match status" value="1"/>
</dbReference>
<gene>
    <name evidence="6" type="ORF">Ato02nite_048760</name>
</gene>